<comment type="caution">
    <text evidence="1">The sequence shown here is derived from an EMBL/GenBank/DDBJ whole genome shotgun (WGS) entry which is preliminary data.</text>
</comment>
<evidence type="ECO:0000313" key="1">
    <source>
        <dbReference type="EMBL" id="KAJ1217797.1"/>
    </source>
</evidence>
<evidence type="ECO:0000313" key="2">
    <source>
        <dbReference type="Proteomes" id="UP001066276"/>
    </source>
</evidence>
<reference evidence="1" key="1">
    <citation type="journal article" date="2022" name="bioRxiv">
        <title>Sequencing and chromosome-scale assembly of the giantPleurodeles waltlgenome.</title>
        <authorList>
            <person name="Brown T."/>
            <person name="Elewa A."/>
            <person name="Iarovenko S."/>
            <person name="Subramanian E."/>
            <person name="Araus A.J."/>
            <person name="Petzold A."/>
            <person name="Susuki M."/>
            <person name="Suzuki K.-i.T."/>
            <person name="Hayashi T."/>
            <person name="Toyoda A."/>
            <person name="Oliveira C."/>
            <person name="Osipova E."/>
            <person name="Leigh N.D."/>
            <person name="Simon A."/>
            <person name="Yun M.H."/>
        </authorList>
    </citation>
    <scope>NUCLEOTIDE SEQUENCE</scope>
    <source>
        <strain evidence="1">20211129_DDA</strain>
        <tissue evidence="1">Liver</tissue>
    </source>
</reference>
<proteinExistence type="predicted"/>
<organism evidence="1 2">
    <name type="scientific">Pleurodeles waltl</name>
    <name type="common">Iberian ribbed newt</name>
    <dbReference type="NCBI Taxonomy" id="8319"/>
    <lineage>
        <taxon>Eukaryota</taxon>
        <taxon>Metazoa</taxon>
        <taxon>Chordata</taxon>
        <taxon>Craniata</taxon>
        <taxon>Vertebrata</taxon>
        <taxon>Euteleostomi</taxon>
        <taxon>Amphibia</taxon>
        <taxon>Batrachia</taxon>
        <taxon>Caudata</taxon>
        <taxon>Salamandroidea</taxon>
        <taxon>Salamandridae</taxon>
        <taxon>Pleurodelinae</taxon>
        <taxon>Pleurodeles</taxon>
    </lineage>
</organism>
<dbReference type="Proteomes" id="UP001066276">
    <property type="component" value="Chromosome 1_1"/>
</dbReference>
<name>A0AAV7WXR2_PLEWA</name>
<sequence length="109" mass="12510">MPPSALRLLDVELRQDARPAQSVAAGGANGGAFWPTRTWTGPREATVAYREAYLGSLELTWKAQECANWTTQEDTEKGTKRLIKRLRQTRTKEFMWLIRLFKSIWSIAR</sequence>
<dbReference type="AlphaFoldDB" id="A0AAV7WXR2"/>
<accession>A0AAV7WXR2</accession>
<keyword evidence="2" id="KW-1185">Reference proteome</keyword>
<protein>
    <submittedName>
        <fullName evidence="1">Uncharacterized protein</fullName>
    </submittedName>
</protein>
<dbReference type="EMBL" id="JANPWB010000001">
    <property type="protein sequence ID" value="KAJ1217797.1"/>
    <property type="molecule type" value="Genomic_DNA"/>
</dbReference>
<gene>
    <name evidence="1" type="ORF">NDU88_005385</name>
</gene>